<evidence type="ECO:0000256" key="1">
    <source>
        <dbReference type="SAM" id="MobiDB-lite"/>
    </source>
</evidence>
<proteinExistence type="predicted"/>
<name>L5M512_MYODS</name>
<accession>L5M512</accession>
<evidence type="ECO:0000313" key="3">
    <source>
        <dbReference type="Proteomes" id="UP000010556"/>
    </source>
</evidence>
<reference evidence="3" key="1">
    <citation type="journal article" date="2013" name="Science">
        <title>Comparative analysis of bat genomes provides insight into the evolution of flight and immunity.</title>
        <authorList>
            <person name="Zhang G."/>
            <person name="Cowled C."/>
            <person name="Shi Z."/>
            <person name="Huang Z."/>
            <person name="Bishop-Lilly K.A."/>
            <person name="Fang X."/>
            <person name="Wynne J.W."/>
            <person name="Xiong Z."/>
            <person name="Baker M.L."/>
            <person name="Zhao W."/>
            <person name="Tachedjian M."/>
            <person name="Zhu Y."/>
            <person name="Zhou P."/>
            <person name="Jiang X."/>
            <person name="Ng J."/>
            <person name="Yang L."/>
            <person name="Wu L."/>
            <person name="Xiao J."/>
            <person name="Feng Y."/>
            <person name="Chen Y."/>
            <person name="Sun X."/>
            <person name="Zhang Y."/>
            <person name="Marsh G.A."/>
            <person name="Crameri G."/>
            <person name="Broder C.C."/>
            <person name="Frey K.G."/>
            <person name="Wang L.F."/>
            <person name="Wang J."/>
        </authorList>
    </citation>
    <scope>NUCLEOTIDE SEQUENCE [LARGE SCALE GENOMIC DNA]</scope>
</reference>
<protein>
    <submittedName>
        <fullName evidence="2">Uncharacterized protein</fullName>
    </submittedName>
</protein>
<sequence>MPLAEVSSRGSGDPQLQRPRDRGLRFRPRQGTPSSWDCQLRPCPAPIAGSTPTSCYHWPGRNPWLLALPWVSFRSLSVAVPDMDDEEGEGEEDDDDDEEEERLEDIDEEGDEEVGEEDEQDDEGKEGEEDEGEDE</sequence>
<feature type="region of interest" description="Disordered" evidence="1">
    <location>
        <begin position="79"/>
        <end position="135"/>
    </location>
</feature>
<dbReference type="AlphaFoldDB" id="L5M512"/>
<keyword evidence="3" id="KW-1185">Reference proteome</keyword>
<organism evidence="2 3">
    <name type="scientific">Myotis davidii</name>
    <name type="common">David's myotis</name>
    <dbReference type="NCBI Taxonomy" id="225400"/>
    <lineage>
        <taxon>Eukaryota</taxon>
        <taxon>Metazoa</taxon>
        <taxon>Chordata</taxon>
        <taxon>Craniata</taxon>
        <taxon>Vertebrata</taxon>
        <taxon>Euteleostomi</taxon>
        <taxon>Mammalia</taxon>
        <taxon>Eutheria</taxon>
        <taxon>Laurasiatheria</taxon>
        <taxon>Chiroptera</taxon>
        <taxon>Yangochiroptera</taxon>
        <taxon>Vespertilionidae</taxon>
        <taxon>Myotis</taxon>
    </lineage>
</organism>
<gene>
    <name evidence="2" type="ORF">MDA_GLEAN10011568</name>
</gene>
<feature type="region of interest" description="Disordered" evidence="1">
    <location>
        <begin position="1"/>
        <end position="53"/>
    </location>
</feature>
<evidence type="ECO:0000313" key="2">
    <source>
        <dbReference type="EMBL" id="ELK33729.1"/>
    </source>
</evidence>
<dbReference type="EMBL" id="KB103923">
    <property type="protein sequence ID" value="ELK33729.1"/>
    <property type="molecule type" value="Genomic_DNA"/>
</dbReference>
<feature type="compositionally biased region" description="Acidic residues" evidence="1">
    <location>
        <begin position="82"/>
        <end position="135"/>
    </location>
</feature>
<dbReference type="Proteomes" id="UP000010556">
    <property type="component" value="Unassembled WGS sequence"/>
</dbReference>